<proteinExistence type="predicted"/>
<organism evidence="2 3">
    <name type="scientific">Paracoccus benzoatiresistens</name>
    <dbReference type="NCBI Taxonomy" id="2997341"/>
    <lineage>
        <taxon>Bacteria</taxon>
        <taxon>Pseudomonadati</taxon>
        <taxon>Pseudomonadota</taxon>
        <taxon>Alphaproteobacteria</taxon>
        <taxon>Rhodobacterales</taxon>
        <taxon>Paracoccaceae</taxon>
        <taxon>Paracoccus</taxon>
    </lineage>
</organism>
<reference evidence="2" key="1">
    <citation type="submission" date="2022-12" db="EMBL/GenBank/DDBJ databases">
        <title>Paracoccus sp. EF6 isolated from a lake water.</title>
        <authorList>
            <person name="Liu H."/>
        </authorList>
    </citation>
    <scope>NUCLEOTIDE SEQUENCE</scope>
    <source>
        <strain evidence="2">EF6</strain>
    </source>
</reference>
<keyword evidence="3" id="KW-1185">Reference proteome</keyword>
<protein>
    <submittedName>
        <fullName evidence="2">Uncharacterized protein</fullName>
    </submittedName>
</protein>
<dbReference type="Proteomes" id="UP001149822">
    <property type="component" value="Unassembled WGS sequence"/>
</dbReference>
<accession>A0ABT4J5H5</accession>
<dbReference type="EMBL" id="JAPTYD010000015">
    <property type="protein sequence ID" value="MCZ0962338.1"/>
    <property type="molecule type" value="Genomic_DNA"/>
</dbReference>
<feature type="region of interest" description="Disordered" evidence="1">
    <location>
        <begin position="39"/>
        <end position="63"/>
    </location>
</feature>
<comment type="caution">
    <text evidence="2">The sequence shown here is derived from an EMBL/GenBank/DDBJ whole genome shotgun (WGS) entry which is preliminary data.</text>
</comment>
<name>A0ABT4J5H5_9RHOB</name>
<evidence type="ECO:0000256" key="1">
    <source>
        <dbReference type="SAM" id="MobiDB-lite"/>
    </source>
</evidence>
<evidence type="ECO:0000313" key="3">
    <source>
        <dbReference type="Proteomes" id="UP001149822"/>
    </source>
</evidence>
<gene>
    <name evidence="2" type="ORF">OU682_11980</name>
</gene>
<feature type="compositionally biased region" description="Basic and acidic residues" evidence="1">
    <location>
        <begin position="53"/>
        <end position="63"/>
    </location>
</feature>
<sequence>MANIFRLVKLARTAYKVVPVVIPIGLAVAKYAQSRLSKDVARSDASTPALNREQQDDRTDKRS</sequence>
<dbReference type="RefSeq" id="WP_268942357.1">
    <property type="nucleotide sequence ID" value="NZ_JAPTYD010000015.1"/>
</dbReference>
<evidence type="ECO:0000313" key="2">
    <source>
        <dbReference type="EMBL" id="MCZ0962338.1"/>
    </source>
</evidence>